<dbReference type="Gene3D" id="2.40.10.220">
    <property type="entry name" value="predicted glycosyltransferase like domains"/>
    <property type="match status" value="1"/>
</dbReference>
<accession>A0A7X6DPI1</accession>
<evidence type="ECO:0000313" key="2">
    <source>
        <dbReference type="EMBL" id="NKE70849.1"/>
    </source>
</evidence>
<gene>
    <name evidence="2" type="ORF">MNODULE_08870</name>
</gene>
<sequence length="98" mass="10767">MTGWVEIWGQGADDTLSGYVSNVSLGGIAVYTKEILSPGTTVLITIHFFGKQRLESVRAIRGEVVSSLKLDKNFQLGIRFLEPISKENGSALFTYLTE</sequence>
<dbReference type="Pfam" id="PF07238">
    <property type="entry name" value="PilZ"/>
    <property type="match status" value="1"/>
</dbReference>
<feature type="domain" description="PilZ" evidence="1">
    <location>
        <begin position="12"/>
        <end position="97"/>
    </location>
</feature>
<reference evidence="2 3" key="1">
    <citation type="journal article" date="2020" name="Nature">
        <title>Bacterial chemolithoautotrophy via manganese oxidation.</title>
        <authorList>
            <person name="Yu H."/>
            <person name="Leadbetter J.R."/>
        </authorList>
    </citation>
    <scope>NUCLEOTIDE SEQUENCE [LARGE SCALE GENOMIC DNA]</scope>
    <source>
        <strain evidence="2 3">Mn-1</strain>
    </source>
</reference>
<dbReference type="EMBL" id="VTOW01000001">
    <property type="protein sequence ID" value="NKE70849.1"/>
    <property type="molecule type" value="Genomic_DNA"/>
</dbReference>
<evidence type="ECO:0000313" key="3">
    <source>
        <dbReference type="Proteomes" id="UP000534783"/>
    </source>
</evidence>
<dbReference type="GO" id="GO:0035438">
    <property type="term" value="F:cyclic-di-GMP binding"/>
    <property type="evidence" value="ECO:0007669"/>
    <property type="project" value="InterPro"/>
</dbReference>
<dbReference type="InterPro" id="IPR009875">
    <property type="entry name" value="PilZ_domain"/>
</dbReference>
<name>A0A7X6DPI1_9BACT</name>
<dbReference type="AlphaFoldDB" id="A0A7X6DPI1"/>
<keyword evidence="3" id="KW-1185">Reference proteome</keyword>
<dbReference type="SUPFAM" id="SSF141371">
    <property type="entry name" value="PilZ domain-like"/>
    <property type="match status" value="1"/>
</dbReference>
<organism evidence="2 3">
    <name type="scientific">Candidatus Manganitrophus noduliformans</name>
    <dbReference type="NCBI Taxonomy" id="2606439"/>
    <lineage>
        <taxon>Bacteria</taxon>
        <taxon>Pseudomonadati</taxon>
        <taxon>Nitrospirota</taxon>
        <taxon>Nitrospiria</taxon>
        <taxon>Candidatus Troglogloeales</taxon>
        <taxon>Candidatus Manganitrophaceae</taxon>
        <taxon>Candidatus Manganitrophus</taxon>
    </lineage>
</organism>
<proteinExistence type="predicted"/>
<evidence type="ECO:0000259" key="1">
    <source>
        <dbReference type="Pfam" id="PF07238"/>
    </source>
</evidence>
<dbReference type="Proteomes" id="UP000534783">
    <property type="component" value="Unassembled WGS sequence"/>
</dbReference>
<protein>
    <submittedName>
        <fullName evidence="2">PilZ domain-containing protein</fullName>
    </submittedName>
</protein>
<comment type="caution">
    <text evidence="2">The sequence shown here is derived from an EMBL/GenBank/DDBJ whole genome shotgun (WGS) entry which is preliminary data.</text>
</comment>